<proteinExistence type="inferred from homology"/>
<dbReference type="OrthoDB" id="9796712at2"/>
<protein>
    <recommendedName>
        <fullName evidence="3">Glycine cleavage system H protein</fullName>
    </recommendedName>
</protein>
<reference evidence="5 6" key="1">
    <citation type="submission" date="2016-10" db="EMBL/GenBank/DDBJ databases">
        <authorList>
            <person name="de Groot N.N."/>
        </authorList>
    </citation>
    <scope>NUCLEOTIDE SEQUENCE [LARGE SCALE GENOMIC DNA]</scope>
    <source>
        <strain evidence="5 6">DSM 2784</strain>
    </source>
</reference>
<dbReference type="EMBL" id="FMWL01000017">
    <property type="protein sequence ID" value="SCZ81252.1"/>
    <property type="molecule type" value="Genomic_DNA"/>
</dbReference>
<comment type="similarity">
    <text evidence="1 3">Belongs to the GcvH family.</text>
</comment>
<comment type="function">
    <text evidence="3">The glycine cleavage system catalyzes the degradation of glycine. The H protein shuttles the methylamine group of glycine from the P protein to the T protein.</text>
</comment>
<dbReference type="PANTHER" id="PTHR11715">
    <property type="entry name" value="GLYCINE CLEAVAGE SYSTEM H PROTEIN"/>
    <property type="match status" value="1"/>
</dbReference>
<dbReference type="PANTHER" id="PTHR11715:SF3">
    <property type="entry name" value="GLYCINE CLEAVAGE SYSTEM H PROTEIN-RELATED"/>
    <property type="match status" value="1"/>
</dbReference>
<keyword evidence="6" id="KW-1185">Reference proteome</keyword>
<dbReference type="CDD" id="cd06848">
    <property type="entry name" value="GCS_H"/>
    <property type="match status" value="1"/>
</dbReference>
<dbReference type="Pfam" id="PF01597">
    <property type="entry name" value="GCV_H"/>
    <property type="match status" value="1"/>
</dbReference>
<evidence type="ECO:0000256" key="2">
    <source>
        <dbReference type="ARBA" id="ARBA00022823"/>
    </source>
</evidence>
<dbReference type="SUPFAM" id="SSF51230">
    <property type="entry name" value="Single hybrid motif"/>
    <property type="match status" value="1"/>
</dbReference>
<dbReference type="Proteomes" id="UP000199208">
    <property type="component" value="Unassembled WGS sequence"/>
</dbReference>
<name>A0A1G5S4B3_9FIRM</name>
<dbReference type="InterPro" id="IPR017453">
    <property type="entry name" value="GCV_H_sub"/>
</dbReference>
<comment type="subunit">
    <text evidence="3">The glycine cleavage system is composed of four proteins: P, T, L and H.</text>
</comment>
<evidence type="ECO:0000313" key="5">
    <source>
        <dbReference type="EMBL" id="SCZ81252.1"/>
    </source>
</evidence>
<evidence type="ECO:0000256" key="3">
    <source>
        <dbReference type="HAMAP-Rule" id="MF_00272"/>
    </source>
</evidence>
<dbReference type="RefSeq" id="WP_092592357.1">
    <property type="nucleotide sequence ID" value="NZ_FMWL01000017.1"/>
</dbReference>
<dbReference type="STRING" id="1120920.SAMN03080599_02681"/>
<feature type="modified residue" description="N6-lipoyllysine" evidence="3 4">
    <location>
        <position position="63"/>
    </location>
</feature>
<comment type="cofactor">
    <cofactor evidence="3">
        <name>(R)-lipoate</name>
        <dbReference type="ChEBI" id="CHEBI:83088"/>
    </cofactor>
    <text evidence="3">Binds 1 lipoyl cofactor covalently.</text>
</comment>
<evidence type="ECO:0000256" key="4">
    <source>
        <dbReference type="PIRSR" id="PIRSR617453-50"/>
    </source>
</evidence>
<sequence>MNVVKGLYYSEDHEWVKVEGNKAKLGVTDHAAHQLGDIVYLELPEVGAELSAGDVFGVIESVKAASDSYSPVSGVVTAVNEELADGPEAINSDPYESWIFEIELSDASELEGLMSAEAYEAFIAE</sequence>
<dbReference type="InterPro" id="IPR033753">
    <property type="entry name" value="GCV_H/Fam206"/>
</dbReference>
<evidence type="ECO:0000313" key="6">
    <source>
        <dbReference type="Proteomes" id="UP000199208"/>
    </source>
</evidence>
<dbReference type="GO" id="GO:0005829">
    <property type="term" value="C:cytosol"/>
    <property type="evidence" value="ECO:0007669"/>
    <property type="project" value="TreeGrafter"/>
</dbReference>
<dbReference type="InterPro" id="IPR011053">
    <property type="entry name" value="Single_hybrid_motif"/>
</dbReference>
<dbReference type="NCBIfam" id="TIGR00527">
    <property type="entry name" value="gcvH"/>
    <property type="match status" value="1"/>
</dbReference>
<dbReference type="NCBIfam" id="NF002270">
    <property type="entry name" value="PRK01202.1"/>
    <property type="match status" value="1"/>
</dbReference>
<dbReference type="InterPro" id="IPR003016">
    <property type="entry name" value="2-oxoA_DH_lipoyl-BS"/>
</dbReference>
<dbReference type="Gene3D" id="2.40.50.100">
    <property type="match status" value="1"/>
</dbReference>
<dbReference type="GO" id="GO:0009249">
    <property type="term" value="P:protein lipoylation"/>
    <property type="evidence" value="ECO:0007669"/>
    <property type="project" value="TreeGrafter"/>
</dbReference>
<dbReference type="GO" id="GO:0005960">
    <property type="term" value="C:glycine cleavage complex"/>
    <property type="evidence" value="ECO:0007669"/>
    <property type="project" value="InterPro"/>
</dbReference>
<dbReference type="HAMAP" id="MF_00272">
    <property type="entry name" value="GcvH"/>
    <property type="match status" value="1"/>
</dbReference>
<dbReference type="GO" id="GO:0019464">
    <property type="term" value="P:glycine decarboxylation via glycine cleavage system"/>
    <property type="evidence" value="ECO:0007669"/>
    <property type="project" value="UniProtKB-UniRule"/>
</dbReference>
<keyword evidence="2 3" id="KW-0450">Lipoyl</keyword>
<accession>A0A1G5S4B3</accession>
<gene>
    <name evidence="3" type="primary">gcvH</name>
    <name evidence="5" type="ORF">SAMN03080599_02681</name>
</gene>
<organism evidence="5 6">
    <name type="scientific">Acidaminobacter hydrogenoformans DSM 2784</name>
    <dbReference type="NCBI Taxonomy" id="1120920"/>
    <lineage>
        <taxon>Bacteria</taxon>
        <taxon>Bacillati</taxon>
        <taxon>Bacillota</taxon>
        <taxon>Clostridia</taxon>
        <taxon>Peptostreptococcales</taxon>
        <taxon>Acidaminobacteraceae</taxon>
        <taxon>Acidaminobacter</taxon>
    </lineage>
</organism>
<dbReference type="InterPro" id="IPR002930">
    <property type="entry name" value="GCV_H"/>
</dbReference>
<dbReference type="PROSITE" id="PS00189">
    <property type="entry name" value="LIPOYL"/>
    <property type="match status" value="1"/>
</dbReference>
<dbReference type="AlphaFoldDB" id="A0A1G5S4B3"/>
<evidence type="ECO:0000256" key="1">
    <source>
        <dbReference type="ARBA" id="ARBA00009249"/>
    </source>
</evidence>